<evidence type="ECO:0000313" key="3">
    <source>
        <dbReference type="Proteomes" id="UP000587760"/>
    </source>
</evidence>
<reference evidence="2 3" key="1">
    <citation type="submission" date="2020-08" db="EMBL/GenBank/DDBJ databases">
        <title>Genomic Encyclopedia of Type Strains, Phase IV (KMG-IV): sequencing the most valuable type-strain genomes for metagenomic binning, comparative biology and taxonomic classification.</title>
        <authorList>
            <person name="Goeker M."/>
        </authorList>
    </citation>
    <scope>NUCLEOTIDE SEQUENCE [LARGE SCALE GENOMIC DNA]</scope>
    <source>
        <strain evidence="2 3">DSM 2461</strain>
    </source>
</reference>
<name>A0A841R7T8_9SPIO</name>
<organism evidence="2 3">
    <name type="scientific">Spirochaeta isovalerica</name>
    <dbReference type="NCBI Taxonomy" id="150"/>
    <lineage>
        <taxon>Bacteria</taxon>
        <taxon>Pseudomonadati</taxon>
        <taxon>Spirochaetota</taxon>
        <taxon>Spirochaetia</taxon>
        <taxon>Spirochaetales</taxon>
        <taxon>Spirochaetaceae</taxon>
        <taxon>Spirochaeta</taxon>
    </lineage>
</organism>
<dbReference type="PANTHER" id="PTHR43330:SF27">
    <property type="entry name" value="METHIONINE AMINOPEPTIDASE"/>
    <property type="match status" value="1"/>
</dbReference>
<feature type="domain" description="Peptidase M24" evidence="1">
    <location>
        <begin position="31"/>
        <end position="255"/>
    </location>
</feature>
<sequence>MRDISLCTGPSREEHERGEISYYSREERFYISQAAALVRDLLRQLEKIIKPGVNELDIDIFCENYILLRNGDPFLKSSGLYEYSALISRNNKAYHGIPENYVLREGDIVTVDIVLRKDGWYGDGAETYPVGNCPPEIMDIVRFSKEIVFDSVKILEQKQDLDVLGDFISEKSREIGLRVLQEGAGHGIGRELHESPLVQYVTSGRSCPLKPGMVFTLEPVFTNCPYDIFYDELGTAMVREGFVASQFEYTVAVQEEGLEILV</sequence>
<dbReference type="AlphaFoldDB" id="A0A841R7T8"/>
<evidence type="ECO:0000313" key="2">
    <source>
        <dbReference type="EMBL" id="MBB6479100.1"/>
    </source>
</evidence>
<dbReference type="GO" id="GO:0070006">
    <property type="term" value="F:metalloaminopeptidase activity"/>
    <property type="evidence" value="ECO:0007669"/>
    <property type="project" value="TreeGrafter"/>
</dbReference>
<dbReference type="PRINTS" id="PR00599">
    <property type="entry name" value="MAPEPTIDASE"/>
</dbReference>
<keyword evidence="2" id="KW-0645">Protease</keyword>
<comment type="caution">
    <text evidence="2">The sequence shown here is derived from an EMBL/GenBank/DDBJ whole genome shotgun (WGS) entry which is preliminary data.</text>
</comment>
<dbReference type="EC" id="3.4.11.18" evidence="2"/>
<protein>
    <submittedName>
        <fullName evidence="2">Methionyl aminopeptidase</fullName>
        <ecNumber evidence="2">3.4.11.18</ecNumber>
    </submittedName>
</protein>
<dbReference type="EMBL" id="JACHGJ010000001">
    <property type="protein sequence ID" value="MBB6479100.1"/>
    <property type="molecule type" value="Genomic_DNA"/>
</dbReference>
<keyword evidence="2" id="KW-0031">Aminopeptidase</keyword>
<dbReference type="GO" id="GO:0005829">
    <property type="term" value="C:cytosol"/>
    <property type="evidence" value="ECO:0007669"/>
    <property type="project" value="TreeGrafter"/>
</dbReference>
<dbReference type="Proteomes" id="UP000587760">
    <property type="component" value="Unassembled WGS sequence"/>
</dbReference>
<dbReference type="GO" id="GO:0004239">
    <property type="term" value="F:initiator methionyl aminopeptidase activity"/>
    <property type="evidence" value="ECO:0007669"/>
    <property type="project" value="UniProtKB-EC"/>
</dbReference>
<gene>
    <name evidence="2" type="ORF">HNR50_000733</name>
</gene>
<dbReference type="InterPro" id="IPR036005">
    <property type="entry name" value="Creatinase/aminopeptidase-like"/>
</dbReference>
<accession>A0A841R7T8</accession>
<keyword evidence="2" id="KW-0378">Hydrolase</keyword>
<dbReference type="InterPro" id="IPR001714">
    <property type="entry name" value="Pept_M24_MAP"/>
</dbReference>
<evidence type="ECO:0000259" key="1">
    <source>
        <dbReference type="Pfam" id="PF00557"/>
    </source>
</evidence>
<dbReference type="Gene3D" id="3.90.230.10">
    <property type="entry name" value="Creatinase/methionine aminopeptidase superfamily"/>
    <property type="match status" value="1"/>
</dbReference>
<proteinExistence type="predicted"/>
<dbReference type="SUPFAM" id="SSF55920">
    <property type="entry name" value="Creatinase/aminopeptidase"/>
    <property type="match status" value="1"/>
</dbReference>
<dbReference type="Pfam" id="PF00557">
    <property type="entry name" value="Peptidase_M24"/>
    <property type="match status" value="1"/>
</dbReference>
<keyword evidence="3" id="KW-1185">Reference proteome</keyword>
<dbReference type="RefSeq" id="WP_184743897.1">
    <property type="nucleotide sequence ID" value="NZ_JACHGJ010000001.1"/>
</dbReference>
<dbReference type="InterPro" id="IPR000994">
    <property type="entry name" value="Pept_M24"/>
</dbReference>
<dbReference type="PANTHER" id="PTHR43330">
    <property type="entry name" value="METHIONINE AMINOPEPTIDASE"/>
    <property type="match status" value="1"/>
</dbReference>